<feature type="region of interest" description="Disordered" evidence="1">
    <location>
        <begin position="152"/>
        <end position="177"/>
    </location>
</feature>
<sequence length="177" mass="19169">MTFADRICLISADGIILCATWFNTYAIRARTSDTIADRVNNRTALVTTLLMDGTVYFLALLAVNVLNIVAKATGVSEALGTFITPLSSMIISHFLLNLRQAESQPWGDAVSSQHHAYSSKINFALATLVNDMSEDLSHGAILADPDIDWSRIRDDGDDDLPTGADDSNPPAADLERV</sequence>
<reference evidence="3 4" key="1">
    <citation type="submission" date="2016-07" db="EMBL/GenBank/DDBJ databases">
        <title>Draft genome of the white-rot fungus Obba rivulosa 3A-2.</title>
        <authorList>
            <consortium name="DOE Joint Genome Institute"/>
            <person name="Miettinen O."/>
            <person name="Riley R."/>
            <person name="Acob R."/>
            <person name="Barry K."/>
            <person name="Cullen D."/>
            <person name="De Vries R."/>
            <person name="Hainaut M."/>
            <person name="Hatakka A."/>
            <person name="Henrissat B."/>
            <person name="Hilden K."/>
            <person name="Kuo R."/>
            <person name="Labutti K."/>
            <person name="Lipzen A."/>
            <person name="Makela M.R."/>
            <person name="Sandor L."/>
            <person name="Spatafora J.W."/>
            <person name="Grigoriev I.V."/>
            <person name="Hibbett D.S."/>
        </authorList>
    </citation>
    <scope>NUCLEOTIDE SEQUENCE [LARGE SCALE GENOMIC DNA]</scope>
    <source>
        <strain evidence="3 4">3A-2</strain>
    </source>
</reference>
<keyword evidence="2" id="KW-0472">Membrane</keyword>
<feature type="transmembrane region" description="Helical" evidence="2">
    <location>
        <begin position="44"/>
        <end position="66"/>
    </location>
</feature>
<evidence type="ECO:0000256" key="1">
    <source>
        <dbReference type="SAM" id="MobiDB-lite"/>
    </source>
</evidence>
<gene>
    <name evidence="3" type="ORF">OBBRIDRAFT_431088</name>
</gene>
<keyword evidence="2" id="KW-0812">Transmembrane</keyword>
<evidence type="ECO:0000256" key="2">
    <source>
        <dbReference type="SAM" id="Phobius"/>
    </source>
</evidence>
<dbReference type="Proteomes" id="UP000250043">
    <property type="component" value="Unassembled WGS sequence"/>
</dbReference>
<feature type="transmembrane region" description="Helical" evidence="2">
    <location>
        <begin position="7"/>
        <end position="24"/>
    </location>
</feature>
<evidence type="ECO:0000313" key="4">
    <source>
        <dbReference type="Proteomes" id="UP000250043"/>
    </source>
</evidence>
<dbReference type="AlphaFoldDB" id="A0A8E2AHC8"/>
<accession>A0A8E2AHC8</accession>
<keyword evidence="4" id="KW-1185">Reference proteome</keyword>
<protein>
    <submittedName>
        <fullName evidence="3">Uncharacterized protein</fullName>
    </submittedName>
</protein>
<keyword evidence="2" id="KW-1133">Transmembrane helix</keyword>
<name>A0A8E2AHC8_9APHY</name>
<proteinExistence type="predicted"/>
<evidence type="ECO:0000313" key="3">
    <source>
        <dbReference type="EMBL" id="OCH84188.1"/>
    </source>
</evidence>
<organism evidence="3 4">
    <name type="scientific">Obba rivulosa</name>
    <dbReference type="NCBI Taxonomy" id="1052685"/>
    <lineage>
        <taxon>Eukaryota</taxon>
        <taxon>Fungi</taxon>
        <taxon>Dikarya</taxon>
        <taxon>Basidiomycota</taxon>
        <taxon>Agaricomycotina</taxon>
        <taxon>Agaricomycetes</taxon>
        <taxon>Polyporales</taxon>
        <taxon>Gelatoporiaceae</taxon>
        <taxon>Obba</taxon>
    </lineage>
</organism>
<dbReference type="EMBL" id="KV722710">
    <property type="protein sequence ID" value="OCH84188.1"/>
    <property type="molecule type" value="Genomic_DNA"/>
</dbReference>